<dbReference type="CDD" id="cd01647">
    <property type="entry name" value="RT_LTR"/>
    <property type="match status" value="1"/>
</dbReference>
<dbReference type="OrthoDB" id="113930at2759"/>
<keyword evidence="3" id="KW-1185">Reference proteome</keyword>
<proteinExistence type="predicted"/>
<dbReference type="Gene3D" id="3.30.70.270">
    <property type="match status" value="1"/>
</dbReference>
<dbReference type="Pfam" id="PF00078">
    <property type="entry name" value="RVT_1"/>
    <property type="match status" value="1"/>
</dbReference>
<evidence type="ECO:0000313" key="3">
    <source>
        <dbReference type="Proteomes" id="UP001165121"/>
    </source>
</evidence>
<dbReference type="InterPro" id="IPR043128">
    <property type="entry name" value="Rev_trsase/Diguanyl_cyclase"/>
</dbReference>
<organism evidence="2 3">
    <name type="scientific">Phytophthora fragariaefolia</name>
    <dbReference type="NCBI Taxonomy" id="1490495"/>
    <lineage>
        <taxon>Eukaryota</taxon>
        <taxon>Sar</taxon>
        <taxon>Stramenopiles</taxon>
        <taxon>Oomycota</taxon>
        <taxon>Peronosporomycetes</taxon>
        <taxon>Peronosporales</taxon>
        <taxon>Peronosporaceae</taxon>
        <taxon>Phytophthora</taxon>
    </lineage>
</organism>
<sequence length="360" mass="39913">MLAARRTASKISRDVNGVMSGTALHDSEQLYTLVNGVTGDVDGDVNLGAVPTLPALLELDEMSFDDFGEALQAGELAEVVLIRLVEELNSSSLLDEAVLEGAKKALNARSESEILKNPSNPFYPVIRECQDVVSIGPPSGIPPVRGVRHEIDLVPGTKYCVTKQWSLRRERCAIIDAFFRAKHEVGLVRESKSPHSTPTFCDRKPNGKWHIVHAFNKLNAATNSAQTSIPRKDVLQNNMVGSTLYSALDLVDGYYQLLIQASDIPLTAVSTPGGMLWEWLVMPQGLLNAPATFNRLVTQLFRPHRAYAKTYFDDIFVHRRAGLGKTDVENHVEHLRAVLECMRTNKLYANVVTGWLRLRK</sequence>
<dbReference type="PANTHER" id="PTHR24559:SF444">
    <property type="entry name" value="REVERSE TRANSCRIPTASE DOMAIN-CONTAINING PROTEIN"/>
    <property type="match status" value="1"/>
</dbReference>
<dbReference type="Gene3D" id="3.10.10.10">
    <property type="entry name" value="HIV Type 1 Reverse Transcriptase, subunit A, domain 1"/>
    <property type="match status" value="1"/>
</dbReference>
<comment type="caution">
    <text evidence="2">The sequence shown here is derived from an EMBL/GenBank/DDBJ whole genome shotgun (WGS) entry which is preliminary data.</text>
</comment>
<name>A0A9W7D065_9STRA</name>
<dbReference type="PANTHER" id="PTHR24559">
    <property type="entry name" value="TRANSPOSON TY3-I GAG-POL POLYPROTEIN"/>
    <property type="match status" value="1"/>
</dbReference>
<evidence type="ECO:0000313" key="2">
    <source>
        <dbReference type="EMBL" id="GMF45528.1"/>
    </source>
</evidence>
<dbReference type="Proteomes" id="UP001165121">
    <property type="component" value="Unassembled WGS sequence"/>
</dbReference>
<dbReference type="InterPro" id="IPR043502">
    <property type="entry name" value="DNA/RNA_pol_sf"/>
</dbReference>
<dbReference type="EMBL" id="BSXT01001831">
    <property type="protein sequence ID" value="GMF45528.1"/>
    <property type="molecule type" value="Genomic_DNA"/>
</dbReference>
<dbReference type="SUPFAM" id="SSF56672">
    <property type="entry name" value="DNA/RNA polymerases"/>
    <property type="match status" value="1"/>
</dbReference>
<feature type="domain" description="Reverse transcriptase" evidence="1">
    <location>
        <begin position="203"/>
        <end position="350"/>
    </location>
</feature>
<protein>
    <submittedName>
        <fullName evidence="2">Unnamed protein product</fullName>
    </submittedName>
</protein>
<accession>A0A9W7D065</accession>
<gene>
    <name evidence="2" type="ORF">Pfra01_001634500</name>
</gene>
<reference evidence="2" key="1">
    <citation type="submission" date="2023-04" db="EMBL/GenBank/DDBJ databases">
        <title>Phytophthora fragariaefolia NBRC 109709.</title>
        <authorList>
            <person name="Ichikawa N."/>
            <person name="Sato H."/>
            <person name="Tonouchi N."/>
        </authorList>
    </citation>
    <scope>NUCLEOTIDE SEQUENCE</scope>
    <source>
        <strain evidence="2">NBRC 109709</strain>
    </source>
</reference>
<dbReference type="InterPro" id="IPR053134">
    <property type="entry name" value="RNA-dir_DNA_polymerase"/>
</dbReference>
<dbReference type="AlphaFoldDB" id="A0A9W7D065"/>
<evidence type="ECO:0000259" key="1">
    <source>
        <dbReference type="Pfam" id="PF00078"/>
    </source>
</evidence>
<dbReference type="InterPro" id="IPR000477">
    <property type="entry name" value="RT_dom"/>
</dbReference>